<gene>
    <name evidence="2" type="ORF">NP233_g3794</name>
</gene>
<dbReference type="AlphaFoldDB" id="A0AAD5VYJ7"/>
<comment type="caution">
    <text evidence="2">The sequence shown here is derived from an EMBL/GenBank/DDBJ whole genome shotgun (WGS) entry which is preliminary data.</text>
</comment>
<keyword evidence="3" id="KW-1185">Reference proteome</keyword>
<evidence type="ECO:0000313" key="3">
    <source>
        <dbReference type="Proteomes" id="UP001213000"/>
    </source>
</evidence>
<organism evidence="2 3">
    <name type="scientific">Leucocoprinus birnbaumii</name>
    <dbReference type="NCBI Taxonomy" id="56174"/>
    <lineage>
        <taxon>Eukaryota</taxon>
        <taxon>Fungi</taxon>
        <taxon>Dikarya</taxon>
        <taxon>Basidiomycota</taxon>
        <taxon>Agaricomycotina</taxon>
        <taxon>Agaricomycetes</taxon>
        <taxon>Agaricomycetidae</taxon>
        <taxon>Agaricales</taxon>
        <taxon>Agaricineae</taxon>
        <taxon>Agaricaceae</taxon>
        <taxon>Leucocoprinus</taxon>
    </lineage>
</organism>
<keyword evidence="1" id="KW-0732">Signal</keyword>
<feature type="signal peptide" evidence="1">
    <location>
        <begin position="1"/>
        <end position="20"/>
    </location>
</feature>
<evidence type="ECO:0000256" key="1">
    <source>
        <dbReference type="SAM" id="SignalP"/>
    </source>
</evidence>
<sequence>MHFRLFLVATIAAFSAVALGAPQGPEASLPPDDILNPKPDPKCLDECKQKNVPICKQNCVDKKLISGPSIKTADDLANVCEEFCEAGCPDVCKWGFA</sequence>
<protein>
    <submittedName>
        <fullName evidence="2">Uncharacterized protein</fullName>
    </submittedName>
</protein>
<reference evidence="2" key="1">
    <citation type="submission" date="2022-07" db="EMBL/GenBank/DDBJ databases">
        <title>Genome Sequence of Leucocoprinus birnbaumii.</title>
        <authorList>
            <person name="Buettner E."/>
        </authorList>
    </citation>
    <scope>NUCLEOTIDE SEQUENCE</scope>
    <source>
        <strain evidence="2">VT141</strain>
    </source>
</reference>
<feature type="chain" id="PRO_5042199477" evidence="1">
    <location>
        <begin position="21"/>
        <end position="97"/>
    </location>
</feature>
<accession>A0AAD5VYJ7</accession>
<evidence type="ECO:0000313" key="2">
    <source>
        <dbReference type="EMBL" id="KAJ3571378.1"/>
    </source>
</evidence>
<dbReference type="Proteomes" id="UP001213000">
    <property type="component" value="Unassembled WGS sequence"/>
</dbReference>
<proteinExistence type="predicted"/>
<dbReference type="EMBL" id="JANIEX010000188">
    <property type="protein sequence ID" value="KAJ3571378.1"/>
    <property type="molecule type" value="Genomic_DNA"/>
</dbReference>
<name>A0AAD5VYJ7_9AGAR</name>